<reference evidence="2" key="1">
    <citation type="submission" date="2020-05" db="EMBL/GenBank/DDBJ databases">
        <authorList>
            <person name="Chiriac C."/>
            <person name="Salcher M."/>
            <person name="Ghai R."/>
            <person name="Kavagutti S V."/>
        </authorList>
    </citation>
    <scope>NUCLEOTIDE SEQUENCE</scope>
</reference>
<name>A0A6J7P3X0_9ZZZZ</name>
<evidence type="ECO:0000313" key="2">
    <source>
        <dbReference type="EMBL" id="CAB5000410.1"/>
    </source>
</evidence>
<dbReference type="EMBL" id="CAFBOM010000292">
    <property type="protein sequence ID" value="CAB5000410.1"/>
    <property type="molecule type" value="Genomic_DNA"/>
</dbReference>
<accession>A0A6J7P3X0</accession>
<proteinExistence type="predicted"/>
<feature type="region of interest" description="Disordered" evidence="1">
    <location>
        <begin position="80"/>
        <end position="116"/>
    </location>
</feature>
<organism evidence="2">
    <name type="scientific">freshwater metagenome</name>
    <dbReference type="NCBI Taxonomy" id="449393"/>
    <lineage>
        <taxon>unclassified sequences</taxon>
        <taxon>metagenomes</taxon>
        <taxon>ecological metagenomes</taxon>
    </lineage>
</organism>
<feature type="compositionally biased region" description="Basic and acidic residues" evidence="1">
    <location>
        <begin position="31"/>
        <end position="41"/>
    </location>
</feature>
<gene>
    <name evidence="2" type="ORF">UFOPK3957_01543</name>
</gene>
<sequence length="116" mass="12269">MPEVALGVGGVVQRPVGDGRAGDCGMEDIGSVEHGEGREVPAEGPAPNADAREIEIWLILSEGVKRIDLILEHPCREVAKDRPIPRRPSPRGAATVSDDHREPLIGDPLVGGIRTG</sequence>
<protein>
    <submittedName>
        <fullName evidence="2">Unannotated protein</fullName>
    </submittedName>
</protein>
<feature type="region of interest" description="Disordered" evidence="1">
    <location>
        <begin position="1"/>
        <end position="47"/>
    </location>
</feature>
<evidence type="ECO:0000256" key="1">
    <source>
        <dbReference type="SAM" id="MobiDB-lite"/>
    </source>
</evidence>
<dbReference type="AlphaFoldDB" id="A0A6J7P3X0"/>